<dbReference type="InterPro" id="IPR012340">
    <property type="entry name" value="NA-bd_OB-fold"/>
</dbReference>
<keyword evidence="3" id="KW-0436">Ligase</keyword>
<dbReference type="AlphaFoldDB" id="A0A0J8UDN2"/>
<dbReference type="CDD" id="cd07971">
    <property type="entry name" value="OBF_DNA_ligase_LigD"/>
    <property type="match status" value="1"/>
</dbReference>
<accession>A0A0J8UDN2</accession>
<dbReference type="Gene3D" id="3.30.1490.70">
    <property type="match status" value="1"/>
</dbReference>
<evidence type="ECO:0000256" key="3">
    <source>
        <dbReference type="ARBA" id="ARBA00022598"/>
    </source>
</evidence>
<evidence type="ECO:0000313" key="6">
    <source>
        <dbReference type="EMBL" id="KMV19638.1"/>
    </source>
</evidence>
<dbReference type="GO" id="GO:0005524">
    <property type="term" value="F:ATP binding"/>
    <property type="evidence" value="ECO:0007669"/>
    <property type="project" value="InterPro"/>
</dbReference>
<dbReference type="Pfam" id="PF01068">
    <property type="entry name" value="DNA_ligase_A_M"/>
    <property type="match status" value="1"/>
</dbReference>
<dbReference type="SUPFAM" id="SSF56091">
    <property type="entry name" value="DNA ligase/mRNA capping enzyme, catalytic domain"/>
    <property type="match status" value="1"/>
</dbReference>
<evidence type="ECO:0000256" key="4">
    <source>
        <dbReference type="ARBA" id="ARBA00034003"/>
    </source>
</evidence>
<dbReference type="PANTHER" id="PTHR45674">
    <property type="entry name" value="DNA LIGASE 1/3 FAMILY MEMBER"/>
    <property type="match status" value="1"/>
</dbReference>
<dbReference type="Pfam" id="PF04679">
    <property type="entry name" value="DNA_ligase_A_C"/>
    <property type="match status" value="1"/>
</dbReference>
<comment type="catalytic activity">
    <reaction evidence="4">
        <text>ATP + (deoxyribonucleotide)n-3'-hydroxyl + 5'-phospho-(deoxyribonucleotide)m = (deoxyribonucleotide)n+m + AMP + diphosphate.</text>
        <dbReference type="EC" id="6.5.1.1"/>
    </reaction>
</comment>
<dbReference type="Gene3D" id="2.40.50.140">
    <property type="entry name" value="Nucleic acid-binding proteins"/>
    <property type="match status" value="1"/>
</dbReference>
<comment type="caution">
    <text evidence="6">The sequence shown here is derived from an EMBL/GenBank/DDBJ whole genome shotgun (WGS) entry which is preliminary data.</text>
</comment>
<evidence type="ECO:0000313" key="7">
    <source>
        <dbReference type="Proteomes" id="UP000037594"/>
    </source>
</evidence>
<evidence type="ECO:0000256" key="1">
    <source>
        <dbReference type="ARBA" id="ARBA00007572"/>
    </source>
</evidence>
<gene>
    <name evidence="6" type="ORF">ACT17_06260</name>
</gene>
<feature type="domain" description="ATP-dependent DNA ligase family profile" evidence="5">
    <location>
        <begin position="96"/>
        <end position="187"/>
    </location>
</feature>
<dbReference type="Gene3D" id="3.30.470.30">
    <property type="entry name" value="DNA ligase/mRNA capping enzyme"/>
    <property type="match status" value="1"/>
</dbReference>
<name>A0A0J8UDN2_9MYCO</name>
<dbReference type="EMBL" id="LFOD01000003">
    <property type="protein sequence ID" value="KMV19638.1"/>
    <property type="molecule type" value="Genomic_DNA"/>
</dbReference>
<dbReference type="PATRIC" id="fig|451644.5.peg.1276"/>
<comment type="similarity">
    <text evidence="1">Belongs to the ATP-dependent DNA ligase family.</text>
</comment>
<dbReference type="InterPro" id="IPR014146">
    <property type="entry name" value="LigD_ligase_dom"/>
</dbReference>
<protein>
    <recommendedName>
        <fullName evidence="2">DNA ligase (ATP)</fullName>
        <ecNumber evidence="2">6.5.1.1</ecNumber>
    </recommendedName>
</protein>
<dbReference type="OrthoDB" id="9802472at2"/>
<dbReference type="CDD" id="cd07906">
    <property type="entry name" value="Adenylation_DNA_ligase_LigD_LigC"/>
    <property type="match status" value="1"/>
</dbReference>
<dbReference type="InterPro" id="IPR050191">
    <property type="entry name" value="ATP-dep_DNA_ligase"/>
</dbReference>
<dbReference type="SUPFAM" id="SSF50249">
    <property type="entry name" value="Nucleic acid-binding proteins"/>
    <property type="match status" value="1"/>
</dbReference>
<dbReference type="GO" id="GO:0003910">
    <property type="term" value="F:DNA ligase (ATP) activity"/>
    <property type="evidence" value="ECO:0007669"/>
    <property type="project" value="UniProtKB-EC"/>
</dbReference>
<evidence type="ECO:0000259" key="5">
    <source>
        <dbReference type="PROSITE" id="PS50160"/>
    </source>
</evidence>
<dbReference type="GO" id="GO:0006281">
    <property type="term" value="P:DNA repair"/>
    <property type="evidence" value="ECO:0007669"/>
    <property type="project" value="InterPro"/>
</dbReference>
<dbReference type="NCBIfam" id="TIGR02779">
    <property type="entry name" value="NHEJ_ligase_lig"/>
    <property type="match status" value="1"/>
</dbReference>
<organism evidence="6 7">
    <name type="scientific">Mycolicibacterium conceptionense</name>
    <dbReference type="NCBI Taxonomy" id="451644"/>
    <lineage>
        <taxon>Bacteria</taxon>
        <taxon>Bacillati</taxon>
        <taxon>Actinomycetota</taxon>
        <taxon>Actinomycetes</taxon>
        <taxon>Mycobacteriales</taxon>
        <taxon>Mycobacteriaceae</taxon>
        <taxon>Mycolicibacterium</taxon>
    </lineage>
</organism>
<proteinExistence type="inferred from homology"/>
<evidence type="ECO:0000256" key="2">
    <source>
        <dbReference type="ARBA" id="ARBA00012727"/>
    </source>
</evidence>
<dbReference type="GO" id="GO:0006310">
    <property type="term" value="P:DNA recombination"/>
    <property type="evidence" value="ECO:0007669"/>
    <property type="project" value="InterPro"/>
</dbReference>
<reference evidence="6 7" key="1">
    <citation type="submission" date="2015-06" db="EMBL/GenBank/DDBJ databases">
        <title>Genome sequence of Mycobacterium conceptionense strain MLE.</title>
        <authorList>
            <person name="Greninger A.L."/>
            <person name="Cunningham G."/>
            <person name="Chiu C.Y."/>
            <person name="Miller S."/>
        </authorList>
    </citation>
    <scope>NUCLEOTIDE SEQUENCE [LARGE SCALE GENOMIC DNA]</scope>
    <source>
        <strain evidence="6 7">MLE</strain>
    </source>
</reference>
<dbReference type="InterPro" id="IPR012310">
    <property type="entry name" value="DNA_ligase_ATP-dep_cent"/>
</dbReference>
<sequence length="313" mass="34184">MLVTLGKPPSGPGWATEYKWDGFRSISRVTGSGVDVFTRNGAHASSTFPELAGLQDVLDGREAVLDGEIVALDRAGRPSFSRLQRRWPMRRRPATALLRDVPVRLFAFDLIGLDGRDLTGLPYARRRAALDEIGRAAEPGVLVVPPAWEDADSHDMLAAAREHAVEGIVCKRVDSLYVPGRSKAWIKCPVRQTVELVIVAWSPRRGPGAAEQIGTLLMAGRQADGELVIVGEVGTGFSAVERRRLFQLLSVIARRTPALAAEPGGSGWNWVETAYVGEIAYREYQTGRGLRHASWKGLRTREAGEVGMPEIVE</sequence>
<dbReference type="InterPro" id="IPR012309">
    <property type="entry name" value="DNA_ligase_ATP-dep_C"/>
</dbReference>
<dbReference type="PROSITE" id="PS50160">
    <property type="entry name" value="DNA_LIGASE_A3"/>
    <property type="match status" value="1"/>
</dbReference>
<dbReference type="PANTHER" id="PTHR45674:SF4">
    <property type="entry name" value="DNA LIGASE 1"/>
    <property type="match status" value="1"/>
</dbReference>
<dbReference type="Proteomes" id="UP000037594">
    <property type="component" value="Unassembled WGS sequence"/>
</dbReference>
<dbReference type="EC" id="6.5.1.1" evidence="2"/>